<feature type="compositionally biased region" description="Basic and acidic residues" evidence="6">
    <location>
        <begin position="516"/>
        <end position="539"/>
    </location>
</feature>
<dbReference type="Pfam" id="PF21148">
    <property type="entry name" value="NSUN5_fdxn-like"/>
    <property type="match status" value="1"/>
</dbReference>
<dbReference type="InterPro" id="IPR048889">
    <property type="entry name" value="NSUN5_RCM1_N"/>
</dbReference>
<dbReference type="PRINTS" id="PR02008">
    <property type="entry name" value="RCMTFAMILY"/>
</dbReference>
<evidence type="ECO:0000256" key="4">
    <source>
        <dbReference type="ARBA" id="ARBA00022884"/>
    </source>
</evidence>
<evidence type="ECO:0000313" key="9">
    <source>
        <dbReference type="RefSeq" id="XP_013409948.1"/>
    </source>
</evidence>
<dbReference type="GO" id="GO:0070475">
    <property type="term" value="P:rRNA base methylation"/>
    <property type="evidence" value="ECO:0007669"/>
    <property type="project" value="TreeGrafter"/>
</dbReference>
<feature type="binding site" evidence="5">
    <location>
        <position position="311"/>
    </location>
    <ligand>
        <name>S-adenosyl-L-methionine</name>
        <dbReference type="ChEBI" id="CHEBI:59789"/>
    </ligand>
</feature>
<dbReference type="Pfam" id="PF01189">
    <property type="entry name" value="Methyltr_RsmB-F"/>
    <property type="match status" value="1"/>
</dbReference>
<feature type="binding site" evidence="5">
    <location>
        <position position="291"/>
    </location>
    <ligand>
        <name>S-adenosyl-L-methionine</name>
        <dbReference type="ChEBI" id="CHEBI:59789"/>
    </ligand>
</feature>
<dbReference type="FunFam" id="3.40.50.150:FF:000389">
    <property type="entry name" value="NOL1/NOP2/sun family, putative"/>
    <property type="match status" value="1"/>
</dbReference>
<dbReference type="GeneID" id="106173378"/>
<feature type="binding site" evidence="5">
    <location>
        <position position="264"/>
    </location>
    <ligand>
        <name>S-adenosyl-L-methionine</name>
        <dbReference type="ChEBI" id="CHEBI:59789"/>
    </ligand>
</feature>
<evidence type="ECO:0000256" key="2">
    <source>
        <dbReference type="ARBA" id="ARBA00022679"/>
    </source>
</evidence>
<evidence type="ECO:0000256" key="3">
    <source>
        <dbReference type="ARBA" id="ARBA00022691"/>
    </source>
</evidence>
<dbReference type="Gene3D" id="3.40.50.150">
    <property type="entry name" value="Vaccinia Virus protein VP39"/>
    <property type="match status" value="1"/>
</dbReference>
<dbReference type="FunCoup" id="A0A1S3JHV5">
    <property type="interactions" value="1639"/>
</dbReference>
<name>A0A1S3JHV5_LINAN</name>
<dbReference type="Pfam" id="PF21153">
    <property type="entry name" value="NSUN5_N"/>
    <property type="match status" value="1"/>
</dbReference>
<dbReference type="InterPro" id="IPR049560">
    <property type="entry name" value="MeTrfase_RsmB-F_NOP2_cat"/>
</dbReference>
<feature type="region of interest" description="Disordered" evidence="6">
    <location>
        <begin position="502"/>
        <end position="570"/>
    </location>
</feature>
<dbReference type="KEGG" id="lak:106173378"/>
<dbReference type="InParanoid" id="A0A1S3JHV5"/>
<dbReference type="PANTHER" id="PTHR22807">
    <property type="entry name" value="NOP2 YEAST -RELATED NOL1/NOP2/FMU SUN DOMAIN-CONTAINING"/>
    <property type="match status" value="1"/>
</dbReference>
<dbReference type="GO" id="GO:0005730">
    <property type="term" value="C:nucleolus"/>
    <property type="evidence" value="ECO:0007669"/>
    <property type="project" value="TreeGrafter"/>
</dbReference>
<gene>
    <name evidence="9" type="primary">LOC106173378</name>
</gene>
<dbReference type="PROSITE" id="PS51686">
    <property type="entry name" value="SAM_MT_RSMB_NOP"/>
    <property type="match status" value="1"/>
</dbReference>
<dbReference type="CDD" id="cd02440">
    <property type="entry name" value="AdoMet_MTases"/>
    <property type="match status" value="1"/>
</dbReference>
<feature type="domain" description="SAM-dependent MTase RsmB/NOP-type" evidence="7">
    <location>
        <begin position="125"/>
        <end position="432"/>
    </location>
</feature>
<feature type="compositionally biased region" description="Basic residues" evidence="6">
    <location>
        <begin position="551"/>
        <end position="570"/>
    </location>
</feature>
<evidence type="ECO:0000256" key="1">
    <source>
        <dbReference type="ARBA" id="ARBA00022603"/>
    </source>
</evidence>
<dbReference type="InterPro" id="IPR023267">
    <property type="entry name" value="RCMT"/>
</dbReference>
<evidence type="ECO:0000256" key="6">
    <source>
        <dbReference type="SAM" id="MobiDB-lite"/>
    </source>
</evidence>
<dbReference type="AlphaFoldDB" id="A0A1S3JHV5"/>
<dbReference type="GO" id="GO:0008173">
    <property type="term" value="F:RNA methyltransferase activity"/>
    <property type="evidence" value="ECO:0007669"/>
    <property type="project" value="InterPro"/>
</dbReference>
<feature type="binding site" evidence="5">
    <location>
        <begin position="240"/>
        <end position="246"/>
    </location>
    <ligand>
        <name>S-adenosyl-L-methionine</name>
        <dbReference type="ChEBI" id="CHEBI:59789"/>
    </ligand>
</feature>
<dbReference type="Gene3D" id="3.30.70.1170">
    <property type="entry name" value="Sun protein, domain 3"/>
    <property type="match status" value="1"/>
</dbReference>
<dbReference type="InterPro" id="IPR049561">
    <property type="entry name" value="NSUN5_7_fdxn-like"/>
</dbReference>
<dbReference type="SUPFAM" id="SSF53335">
    <property type="entry name" value="S-adenosyl-L-methionine-dependent methyltransferases"/>
    <property type="match status" value="1"/>
</dbReference>
<dbReference type="PANTHER" id="PTHR22807:SF4">
    <property type="entry name" value="28S RRNA (CYTOSINE-C(5))-METHYLTRANSFERASE"/>
    <property type="match status" value="1"/>
</dbReference>
<dbReference type="STRING" id="7574.A0A1S3JHV5"/>
<keyword evidence="2 5" id="KW-0808">Transferase</keyword>
<reference evidence="9" key="1">
    <citation type="submission" date="2025-08" db="UniProtKB">
        <authorList>
            <consortium name="RefSeq"/>
        </authorList>
    </citation>
    <scope>IDENTIFICATION</scope>
    <source>
        <tissue evidence="9">Gonads</tissue>
    </source>
</reference>
<sequence>MGLYQEAAGIIQQVRDKRGTVKSLVLSHRRVKNTKQLYALVCETLKYSDVLDQVIDAVQLCKLEKTLQRRPLAQVVVYDLLIGKGLKSDGNLKAAVWKHKAALSAELARLKVRAKVASNEGLLPEHVRKEVPLPRYVRVNLLKTNVEDVIGHYESEGYTFDQCSNNYNSYEEYLPSVKSLMGKHFLKDFHLPDVLVFPPGKDFHQHPLYTDGSIILQDKASCIPAHILSPLPGSHVIDCCAAPGNKTSQLAAGMKNEGKLHAFDKDGARFKILKSMLAKAGVQCAHLHHQDFLKVSPLDKTYQDVEFVLVDPSCSGSGIVSRLNSITDKEDSTLTQRLGSLASFQASILKHALSFPNVRRVVYSTCSTHREENEEVVQRVLLETGGQFHLTRALPNWTHRGLGDFEFGHLCLRASAQQDYTNGFFVACLERCLGDKECLDCYHGDGDDKAQANQGNLNSMNTNVKRKQNPEEVVPHIYERNSDKKNCYQFSTKVVYNSGAMGELSTSKKSKKRRKLNDDCKKAEEKLQNSVFESKERNDSVPGSQNTFLLKSKKSCHKKRKRRKTKKPIV</sequence>
<organism evidence="8 9">
    <name type="scientific">Lingula anatina</name>
    <name type="common">Brachiopod</name>
    <name type="synonym">Lingula unguis</name>
    <dbReference type="NCBI Taxonomy" id="7574"/>
    <lineage>
        <taxon>Eukaryota</taxon>
        <taxon>Metazoa</taxon>
        <taxon>Spiralia</taxon>
        <taxon>Lophotrochozoa</taxon>
        <taxon>Brachiopoda</taxon>
        <taxon>Linguliformea</taxon>
        <taxon>Lingulata</taxon>
        <taxon>Lingulida</taxon>
        <taxon>Linguloidea</taxon>
        <taxon>Lingulidae</taxon>
        <taxon>Lingula</taxon>
    </lineage>
</organism>
<dbReference type="InterPro" id="IPR001678">
    <property type="entry name" value="MeTrfase_RsmB-F_NOP2_dom"/>
</dbReference>
<protein>
    <submittedName>
        <fullName evidence="9">Probable 28S rRNA (Cytosine-C(5))-methyltransferase</fullName>
    </submittedName>
</protein>
<accession>A0A1S3JHV5</accession>
<evidence type="ECO:0000313" key="8">
    <source>
        <dbReference type="Proteomes" id="UP000085678"/>
    </source>
</evidence>
<evidence type="ECO:0000259" key="7">
    <source>
        <dbReference type="PROSITE" id="PS51686"/>
    </source>
</evidence>
<feature type="active site" description="Nucleophile" evidence="5">
    <location>
        <position position="366"/>
    </location>
</feature>
<comment type="similarity">
    <text evidence="5">Belongs to the class I-like SAM-binding methyltransferase superfamily. RsmB/NOP family.</text>
</comment>
<dbReference type="Proteomes" id="UP000085678">
    <property type="component" value="Unplaced"/>
</dbReference>
<proteinExistence type="inferred from homology"/>
<dbReference type="RefSeq" id="XP_013409948.1">
    <property type="nucleotide sequence ID" value="XM_013554494.1"/>
</dbReference>
<dbReference type="OrthoDB" id="435282at2759"/>
<keyword evidence="4 5" id="KW-0694">RNA-binding</keyword>
<evidence type="ECO:0000256" key="5">
    <source>
        <dbReference type="PROSITE-ProRule" id="PRU01023"/>
    </source>
</evidence>
<keyword evidence="3 5" id="KW-0949">S-adenosyl-L-methionine</keyword>
<keyword evidence="1 5" id="KW-0489">Methyltransferase</keyword>
<dbReference type="GO" id="GO:0003723">
    <property type="term" value="F:RNA binding"/>
    <property type="evidence" value="ECO:0007669"/>
    <property type="project" value="UniProtKB-UniRule"/>
</dbReference>
<dbReference type="InterPro" id="IPR029063">
    <property type="entry name" value="SAM-dependent_MTases_sf"/>
</dbReference>
<keyword evidence="8" id="KW-1185">Reference proteome</keyword>